<keyword evidence="3" id="KW-1185">Reference proteome</keyword>
<dbReference type="STRING" id="101091.A0A1C7N5F2"/>
<evidence type="ECO:0000313" key="3">
    <source>
        <dbReference type="Proteomes" id="UP000093000"/>
    </source>
</evidence>
<evidence type="ECO:0000259" key="1">
    <source>
        <dbReference type="Pfam" id="PF04433"/>
    </source>
</evidence>
<organism evidence="2 3">
    <name type="scientific">Choanephora cucurbitarum</name>
    <dbReference type="NCBI Taxonomy" id="101091"/>
    <lineage>
        <taxon>Eukaryota</taxon>
        <taxon>Fungi</taxon>
        <taxon>Fungi incertae sedis</taxon>
        <taxon>Mucoromycota</taxon>
        <taxon>Mucoromycotina</taxon>
        <taxon>Mucoromycetes</taxon>
        <taxon>Mucorales</taxon>
        <taxon>Mucorineae</taxon>
        <taxon>Choanephoraceae</taxon>
        <taxon>Choanephoroideae</taxon>
        <taxon>Choanephora</taxon>
    </lineage>
</organism>
<dbReference type="InterPro" id="IPR036388">
    <property type="entry name" value="WH-like_DNA-bd_sf"/>
</dbReference>
<dbReference type="Pfam" id="PF04433">
    <property type="entry name" value="SWIRM"/>
    <property type="match status" value="1"/>
</dbReference>
<evidence type="ECO:0000313" key="2">
    <source>
        <dbReference type="EMBL" id="OBZ84362.1"/>
    </source>
</evidence>
<dbReference type="GO" id="GO:0010468">
    <property type="term" value="P:regulation of gene expression"/>
    <property type="evidence" value="ECO:0007669"/>
    <property type="project" value="UniProtKB-ARBA"/>
</dbReference>
<name>A0A1C7N5F2_9FUNG</name>
<feature type="domain" description="SWIRM" evidence="1">
    <location>
        <begin position="232"/>
        <end position="302"/>
    </location>
</feature>
<dbReference type="AlphaFoldDB" id="A0A1C7N5F2"/>
<dbReference type="EMBL" id="LUGH01000520">
    <property type="protein sequence ID" value="OBZ84362.1"/>
    <property type="molecule type" value="Genomic_DNA"/>
</dbReference>
<dbReference type="FunFam" id="1.10.10.10:FF:000087">
    <property type="entry name" value="Transcriptional adapter 2"/>
    <property type="match status" value="1"/>
</dbReference>
<dbReference type="OrthoDB" id="5598695at2759"/>
<dbReference type="SUPFAM" id="SSF46689">
    <property type="entry name" value="Homeodomain-like"/>
    <property type="match status" value="1"/>
</dbReference>
<dbReference type="Gene3D" id="1.10.10.10">
    <property type="entry name" value="Winged helix-like DNA-binding domain superfamily/Winged helix DNA-binding domain"/>
    <property type="match status" value="1"/>
</dbReference>
<accession>A0A1C7N5F2</accession>
<dbReference type="InterPro" id="IPR009057">
    <property type="entry name" value="Homeodomain-like_sf"/>
</dbReference>
<dbReference type="FunCoup" id="A0A1C7N5F2">
    <property type="interactions" value="28"/>
</dbReference>
<dbReference type="Proteomes" id="UP000093000">
    <property type="component" value="Unassembled WGS sequence"/>
</dbReference>
<reference evidence="2 3" key="1">
    <citation type="submission" date="2016-03" db="EMBL/GenBank/DDBJ databases">
        <title>Choanephora cucurbitarum.</title>
        <authorList>
            <person name="Min B."/>
            <person name="Park H."/>
            <person name="Park J.-H."/>
            <person name="Shin H.-D."/>
            <person name="Choi I.-G."/>
        </authorList>
    </citation>
    <scope>NUCLEOTIDE SEQUENCE [LARGE SCALE GENOMIC DNA]</scope>
    <source>
        <strain evidence="2 3">KUS-F28377</strain>
    </source>
</reference>
<dbReference type="InParanoid" id="A0A1C7N5F2"/>
<gene>
    <name evidence="2" type="ORF">A0J61_07585</name>
</gene>
<proteinExistence type="predicted"/>
<sequence length="310" mass="35421">MSFSSQPLRIMQDTFAQDQIYHPYEEEVIKVKHHHKETEALLSPPLTPTEVHQPHPVGLSPPTVAMNQPLCWNYRPKNRKAFIGAYSRMVPYLRKNKTDLEDAPGSERMFALNVYRDLLINKKKSEQDKKGCTMLDETVVPHTKKRKLAIMSASEDVMILNQDKPMKRKRVSSVLPSGKDAALAFDSIDIDTCDQDFYPQGWVPLREALDQVPVKVCWKGAPLPIHQQPYYHDLHHVEATMSSVLRLSPVQYLRCKRTLILAARTLKIQQIPFTKSVAQKLCRVDVNKTSALWTAFGQLGWFDGDDNCLA</sequence>
<comment type="caution">
    <text evidence="2">The sequence shown here is derived from an EMBL/GenBank/DDBJ whole genome shotgun (WGS) entry which is preliminary data.</text>
</comment>
<dbReference type="InterPro" id="IPR007526">
    <property type="entry name" value="SWIRM"/>
</dbReference>
<protein>
    <recommendedName>
        <fullName evidence="1">SWIRM domain-containing protein</fullName>
    </recommendedName>
</protein>